<keyword evidence="1" id="KW-0812">Transmembrane</keyword>
<feature type="transmembrane region" description="Helical" evidence="1">
    <location>
        <begin position="120"/>
        <end position="138"/>
    </location>
</feature>
<dbReference type="PANTHER" id="PTHR20992:SF9">
    <property type="entry name" value="AT15442P-RELATED"/>
    <property type="match status" value="1"/>
</dbReference>
<proteinExistence type="predicted"/>
<dbReference type="Pfam" id="PF04087">
    <property type="entry name" value="DUF389"/>
    <property type="match status" value="1"/>
</dbReference>
<dbReference type="PANTHER" id="PTHR20992">
    <property type="entry name" value="AT15442P-RELATED"/>
    <property type="match status" value="1"/>
</dbReference>
<dbReference type="InterPro" id="IPR005240">
    <property type="entry name" value="DUF389"/>
</dbReference>
<feature type="transmembrane region" description="Helical" evidence="1">
    <location>
        <begin position="144"/>
        <end position="167"/>
    </location>
</feature>
<evidence type="ECO:0000313" key="3">
    <source>
        <dbReference type="Proteomes" id="UP000614216"/>
    </source>
</evidence>
<dbReference type="RefSeq" id="WP_202857315.1">
    <property type="nucleotide sequence ID" value="NZ_JAEUGD010000053.1"/>
</dbReference>
<accession>A0A937FXB7</accession>
<evidence type="ECO:0000256" key="1">
    <source>
        <dbReference type="SAM" id="Phobius"/>
    </source>
</evidence>
<feature type="transmembrane region" description="Helical" evidence="1">
    <location>
        <begin position="313"/>
        <end position="332"/>
    </location>
</feature>
<comment type="caution">
    <text evidence="2">The sequence shown here is derived from an EMBL/GenBank/DDBJ whole genome shotgun (WGS) entry which is preliminary data.</text>
</comment>
<keyword evidence="1" id="KW-1133">Transmembrane helix</keyword>
<feature type="transmembrane region" description="Helical" evidence="1">
    <location>
        <begin position="267"/>
        <end position="292"/>
    </location>
</feature>
<sequence>MALRLVEIILPESEKESFKKILENDAVIGFWKDTSGESGSLIKVLLPVGETEAFLDDLEKACGHAEGFQAVILPVEATVPRYETKKEDKYTSPEEKKKAVLRVSREELFSDIKDSMKFSWVYIAMVILSTIVAANGLMRDNVTIVIGAMVIAPLLGPNVAFAFATTLGDLQMARDALKTNISGLLIALALSIVFGYFINFNQNSAELVARTEISISDVALALASGVAGVLAFTSGASSALIGVMVAVALMPPLVTMGLFLGSGNYSLALGAWLLLLTNVICLNLAGIITFLAQGIRPRTYWEAERANRATRTAITLWAVLLIILIAIIYYMWE</sequence>
<feature type="transmembrane region" description="Helical" evidence="1">
    <location>
        <begin position="179"/>
        <end position="198"/>
    </location>
</feature>
<dbReference type="Proteomes" id="UP000614216">
    <property type="component" value="Unassembled WGS sequence"/>
</dbReference>
<reference evidence="2" key="1">
    <citation type="submission" date="2021-01" db="EMBL/GenBank/DDBJ databases">
        <title>Fulvivirga kasyanovii gen. nov., sp nov., a novel member of the phylum Bacteroidetes isolated from seawater in a mussel farm.</title>
        <authorList>
            <person name="Zhao L.-H."/>
            <person name="Wang Z.-J."/>
        </authorList>
    </citation>
    <scope>NUCLEOTIDE SEQUENCE</scope>
    <source>
        <strain evidence="2">29W222</strain>
    </source>
</reference>
<keyword evidence="3" id="KW-1185">Reference proteome</keyword>
<organism evidence="2 3">
    <name type="scientific">Fulvivirga marina</name>
    <dbReference type="NCBI Taxonomy" id="2494733"/>
    <lineage>
        <taxon>Bacteria</taxon>
        <taxon>Pseudomonadati</taxon>
        <taxon>Bacteroidota</taxon>
        <taxon>Cytophagia</taxon>
        <taxon>Cytophagales</taxon>
        <taxon>Fulvivirgaceae</taxon>
        <taxon>Fulvivirga</taxon>
    </lineage>
</organism>
<feature type="transmembrane region" description="Helical" evidence="1">
    <location>
        <begin position="239"/>
        <end position="261"/>
    </location>
</feature>
<name>A0A937FXB7_9BACT</name>
<keyword evidence="1" id="KW-0472">Membrane</keyword>
<dbReference type="AlphaFoldDB" id="A0A937FXB7"/>
<dbReference type="EMBL" id="JAEUGD010000053">
    <property type="protein sequence ID" value="MBL6447779.1"/>
    <property type="molecule type" value="Genomic_DNA"/>
</dbReference>
<protein>
    <submittedName>
        <fullName evidence="2">TIGR00341 family protein</fullName>
    </submittedName>
</protein>
<gene>
    <name evidence="2" type="ORF">JMN32_15780</name>
</gene>
<dbReference type="NCBIfam" id="TIGR00341">
    <property type="entry name" value="TIGR00341 family protein"/>
    <property type="match status" value="1"/>
</dbReference>
<evidence type="ECO:0000313" key="2">
    <source>
        <dbReference type="EMBL" id="MBL6447779.1"/>
    </source>
</evidence>